<reference evidence="2" key="1">
    <citation type="submission" date="2021-06" db="EMBL/GenBank/DDBJ databases">
        <authorList>
            <person name="Kallberg Y."/>
            <person name="Tangrot J."/>
            <person name="Rosling A."/>
        </authorList>
    </citation>
    <scope>NUCLEOTIDE SEQUENCE</scope>
    <source>
        <strain evidence="2">FL130A</strain>
    </source>
</reference>
<dbReference type="SUPFAM" id="SSF56672">
    <property type="entry name" value="DNA/RNA polymerases"/>
    <property type="match status" value="1"/>
</dbReference>
<evidence type="ECO:0000259" key="1">
    <source>
        <dbReference type="PROSITE" id="PS50878"/>
    </source>
</evidence>
<dbReference type="EMBL" id="CAJVPS010009365">
    <property type="protein sequence ID" value="CAG8649630.1"/>
    <property type="molecule type" value="Genomic_DNA"/>
</dbReference>
<organism evidence="2 3">
    <name type="scientific">Ambispora leptoticha</name>
    <dbReference type="NCBI Taxonomy" id="144679"/>
    <lineage>
        <taxon>Eukaryota</taxon>
        <taxon>Fungi</taxon>
        <taxon>Fungi incertae sedis</taxon>
        <taxon>Mucoromycota</taxon>
        <taxon>Glomeromycotina</taxon>
        <taxon>Glomeromycetes</taxon>
        <taxon>Archaeosporales</taxon>
        <taxon>Ambisporaceae</taxon>
        <taxon>Ambispora</taxon>
    </lineage>
</organism>
<dbReference type="Proteomes" id="UP000789508">
    <property type="component" value="Unassembled WGS sequence"/>
</dbReference>
<comment type="caution">
    <text evidence="2">The sequence shown here is derived from an EMBL/GenBank/DDBJ whole genome shotgun (WGS) entry which is preliminary data.</text>
</comment>
<dbReference type="CDD" id="cd01650">
    <property type="entry name" value="RT_nLTR_like"/>
    <property type="match status" value="1"/>
</dbReference>
<sequence length="353" mass="40625">MANRINPICNQLIGPEQQAFIRRRSIMDTALDILTVLRNQTDQSKQYWLLLLDQQKAFDRVNHSYLQMVLQKMSFDPKFTKIVNTLFSTQQAHITANGHISEPFKVERGVRQGDPLSLLLYILAFNPLLIALQQNLRGIHINNQDFKLAAYADNLTIGISSITDWDSFINIINKYERASNAKINKHKSILILLTENARRIQLRGAELLQMHEADKALTILGYETDITGNPSKNIWQKLTKKIKKKCRPSFSTRKQLNEINTIISNWTKNKSKMLPRYSTFQLNQEDGGLEAPILKDMLNTRLAKTEISIIQTDIQKKRNITINTALTTQNIKLKGWPDRWKPYLKAGSELKAK</sequence>
<dbReference type="PANTHER" id="PTHR31635:SF196">
    <property type="entry name" value="REVERSE TRANSCRIPTASE DOMAIN-CONTAINING PROTEIN-RELATED"/>
    <property type="match status" value="1"/>
</dbReference>
<dbReference type="OrthoDB" id="2426083at2759"/>
<gene>
    <name evidence="2" type="ORF">ALEPTO_LOCUS9968</name>
</gene>
<dbReference type="Pfam" id="PF00078">
    <property type="entry name" value="RVT_1"/>
    <property type="match status" value="1"/>
</dbReference>
<accession>A0A9N9DSS8</accession>
<name>A0A9N9DSS8_9GLOM</name>
<protein>
    <submittedName>
        <fullName evidence="2">12645_t:CDS:1</fullName>
    </submittedName>
</protein>
<dbReference type="PROSITE" id="PS50878">
    <property type="entry name" value="RT_POL"/>
    <property type="match status" value="1"/>
</dbReference>
<dbReference type="PANTHER" id="PTHR31635">
    <property type="entry name" value="REVERSE TRANSCRIPTASE DOMAIN-CONTAINING PROTEIN-RELATED"/>
    <property type="match status" value="1"/>
</dbReference>
<evidence type="ECO:0000313" key="3">
    <source>
        <dbReference type="Proteomes" id="UP000789508"/>
    </source>
</evidence>
<dbReference type="InterPro" id="IPR043502">
    <property type="entry name" value="DNA/RNA_pol_sf"/>
</dbReference>
<feature type="domain" description="Reverse transcriptase" evidence="1">
    <location>
        <begin position="1"/>
        <end position="224"/>
    </location>
</feature>
<keyword evidence="3" id="KW-1185">Reference proteome</keyword>
<evidence type="ECO:0000313" key="2">
    <source>
        <dbReference type="EMBL" id="CAG8649630.1"/>
    </source>
</evidence>
<dbReference type="InterPro" id="IPR000477">
    <property type="entry name" value="RT_dom"/>
</dbReference>
<dbReference type="AlphaFoldDB" id="A0A9N9DSS8"/>
<proteinExistence type="predicted"/>